<dbReference type="InterPro" id="IPR027417">
    <property type="entry name" value="P-loop_NTPase"/>
</dbReference>
<accession>A0A7S9QDJ2</accession>
<keyword evidence="10" id="KW-1185">Reference proteome</keyword>
<dbReference type="InterPro" id="IPR003593">
    <property type="entry name" value="AAA+_ATPase"/>
</dbReference>
<dbReference type="CDD" id="cd03257">
    <property type="entry name" value="ABC_NikE_OppD_transporters"/>
    <property type="match status" value="1"/>
</dbReference>
<keyword evidence="3" id="KW-0813">Transport</keyword>
<dbReference type="Pfam" id="PF00005">
    <property type="entry name" value="ABC_tran"/>
    <property type="match status" value="1"/>
</dbReference>
<dbReference type="PANTHER" id="PTHR43297:SF2">
    <property type="entry name" value="DIPEPTIDE TRANSPORT ATP-BINDING PROTEIN DPPD"/>
    <property type="match status" value="1"/>
</dbReference>
<dbReference type="SUPFAM" id="SSF52540">
    <property type="entry name" value="P-loop containing nucleoside triphosphate hydrolases"/>
    <property type="match status" value="1"/>
</dbReference>
<feature type="domain" description="ABC transporter" evidence="8">
    <location>
        <begin position="3"/>
        <end position="248"/>
    </location>
</feature>
<keyword evidence="5" id="KW-0547">Nucleotide-binding</keyword>
<evidence type="ECO:0000259" key="8">
    <source>
        <dbReference type="PROSITE" id="PS50893"/>
    </source>
</evidence>
<keyword evidence="7" id="KW-0472">Membrane</keyword>
<organism evidence="9 10">
    <name type="scientific">Pontivivens ytuae</name>
    <dbReference type="NCBI Taxonomy" id="2789856"/>
    <lineage>
        <taxon>Bacteria</taxon>
        <taxon>Pseudomonadati</taxon>
        <taxon>Pseudomonadota</taxon>
        <taxon>Alphaproteobacteria</taxon>
        <taxon>Rhodobacterales</taxon>
        <taxon>Paracoccaceae</taxon>
        <taxon>Pontivivens</taxon>
    </lineage>
</organism>
<evidence type="ECO:0000256" key="6">
    <source>
        <dbReference type="ARBA" id="ARBA00022840"/>
    </source>
</evidence>
<dbReference type="Gene3D" id="3.40.50.300">
    <property type="entry name" value="P-loop containing nucleotide triphosphate hydrolases"/>
    <property type="match status" value="1"/>
</dbReference>
<dbReference type="AlphaFoldDB" id="A0A7S9QDJ2"/>
<dbReference type="GO" id="GO:0005886">
    <property type="term" value="C:plasma membrane"/>
    <property type="evidence" value="ECO:0007669"/>
    <property type="project" value="UniProtKB-SubCell"/>
</dbReference>
<evidence type="ECO:0000256" key="7">
    <source>
        <dbReference type="ARBA" id="ARBA00023136"/>
    </source>
</evidence>
<dbReference type="Proteomes" id="UP000594800">
    <property type="component" value="Chromosome"/>
</dbReference>
<proteinExistence type="inferred from homology"/>
<gene>
    <name evidence="9" type="ORF">I0K15_04085</name>
</gene>
<dbReference type="SMART" id="SM00382">
    <property type="entry name" value="AAA"/>
    <property type="match status" value="1"/>
</dbReference>
<keyword evidence="4" id="KW-1003">Cell membrane</keyword>
<comment type="subcellular location">
    <subcellularLocation>
        <location evidence="1">Cell inner membrane</location>
        <topology evidence="1">Peripheral membrane protein</topology>
    </subcellularLocation>
</comment>
<evidence type="ECO:0000313" key="10">
    <source>
        <dbReference type="Proteomes" id="UP000594800"/>
    </source>
</evidence>
<evidence type="ECO:0000256" key="4">
    <source>
        <dbReference type="ARBA" id="ARBA00022475"/>
    </source>
</evidence>
<dbReference type="GO" id="GO:0016887">
    <property type="term" value="F:ATP hydrolysis activity"/>
    <property type="evidence" value="ECO:0007669"/>
    <property type="project" value="InterPro"/>
</dbReference>
<sequence>MLLSVDHLTVGFGQGPIVQDASFALAPGGTMGLVGASGSGKSVTCHAIARLLPDAADVTGRITFDGCDLLSLTARQMRPLRGGRIAMIFQNPTRALNPVHKIGRQMTEVLWLHRRLTGRAARNEAVAQLETVGIPDAARRLAAYPHELSGGMCQRVMIAMALAAQPDLLIADEPTTALDVTTQAQILHLLRQLQAEHGTALLLVTHDMGVIAEMVETVVVLDQGQVIEAGATRDIFTAPSREVTRKIVSEARSFPLPTLAPPPLLKAGP</sequence>
<evidence type="ECO:0000256" key="2">
    <source>
        <dbReference type="ARBA" id="ARBA00005417"/>
    </source>
</evidence>
<reference evidence="9 10" key="1">
    <citation type="submission" date="2020-11" db="EMBL/GenBank/DDBJ databases">
        <title>Description of Pontivivens ytuae sp. nov. isolated from deep sea sediment of Mariana Trench.</title>
        <authorList>
            <person name="Wang Z."/>
            <person name="Sun Q.-L."/>
            <person name="Xu X.-D."/>
            <person name="Tang Y.-Z."/>
            <person name="Zhang J."/>
        </authorList>
    </citation>
    <scope>NUCLEOTIDE SEQUENCE [LARGE SCALE GENOMIC DNA]</scope>
    <source>
        <strain evidence="9 10">MT2928</strain>
    </source>
</reference>
<dbReference type="EMBL" id="CP064942">
    <property type="protein sequence ID" value="QPH54950.1"/>
    <property type="molecule type" value="Genomic_DNA"/>
</dbReference>
<dbReference type="PANTHER" id="PTHR43297">
    <property type="entry name" value="OLIGOPEPTIDE TRANSPORT ATP-BINDING PROTEIN APPD"/>
    <property type="match status" value="1"/>
</dbReference>
<keyword evidence="6 9" id="KW-0067">ATP-binding</keyword>
<dbReference type="InterPro" id="IPR003439">
    <property type="entry name" value="ABC_transporter-like_ATP-bd"/>
</dbReference>
<dbReference type="GO" id="GO:0005524">
    <property type="term" value="F:ATP binding"/>
    <property type="evidence" value="ECO:0007669"/>
    <property type="project" value="UniProtKB-KW"/>
</dbReference>
<dbReference type="InterPro" id="IPR017871">
    <property type="entry name" value="ABC_transporter-like_CS"/>
</dbReference>
<dbReference type="PROSITE" id="PS00211">
    <property type="entry name" value="ABC_TRANSPORTER_1"/>
    <property type="match status" value="1"/>
</dbReference>
<evidence type="ECO:0000256" key="5">
    <source>
        <dbReference type="ARBA" id="ARBA00022741"/>
    </source>
</evidence>
<protein>
    <submittedName>
        <fullName evidence="9">ABC transporter ATP-binding protein</fullName>
    </submittedName>
</protein>
<evidence type="ECO:0000313" key="9">
    <source>
        <dbReference type="EMBL" id="QPH54950.1"/>
    </source>
</evidence>
<evidence type="ECO:0000256" key="1">
    <source>
        <dbReference type="ARBA" id="ARBA00004417"/>
    </source>
</evidence>
<dbReference type="PROSITE" id="PS50893">
    <property type="entry name" value="ABC_TRANSPORTER_2"/>
    <property type="match status" value="1"/>
</dbReference>
<name>A0A7S9QDJ2_9RHOB</name>
<evidence type="ECO:0000256" key="3">
    <source>
        <dbReference type="ARBA" id="ARBA00022448"/>
    </source>
</evidence>
<dbReference type="InterPro" id="IPR050388">
    <property type="entry name" value="ABC_Ni/Peptide_Import"/>
</dbReference>
<comment type="similarity">
    <text evidence="2">Belongs to the ABC transporter superfamily.</text>
</comment>
<dbReference type="RefSeq" id="WP_196104150.1">
    <property type="nucleotide sequence ID" value="NZ_CP064942.1"/>
</dbReference>
<dbReference type="KEGG" id="poz:I0K15_04085"/>